<proteinExistence type="predicted"/>
<accession>A0A6G9Y4S2</accession>
<dbReference type="KEGG" id="nah:F5544_01380"/>
<gene>
    <name evidence="1" type="ORF">F5544_01380</name>
</gene>
<sequence length="46" mass="5278">MTRKLCLAQEPEADKLLSEDPFALLTGMLLDQQLSTHLHHANREDF</sequence>
<dbReference type="AlphaFoldDB" id="A0A6G9Y4S2"/>
<dbReference type="Proteomes" id="UP000503540">
    <property type="component" value="Chromosome"/>
</dbReference>
<dbReference type="EMBL" id="CP046172">
    <property type="protein sequence ID" value="QIS08199.1"/>
    <property type="molecule type" value="Genomic_DNA"/>
</dbReference>
<dbReference type="RefSeq" id="WP_428847110.1">
    <property type="nucleotide sequence ID" value="NZ_CP046172.1"/>
</dbReference>
<keyword evidence="2" id="KW-1185">Reference proteome</keyword>
<evidence type="ECO:0000313" key="1">
    <source>
        <dbReference type="EMBL" id="QIS08199.1"/>
    </source>
</evidence>
<name>A0A6G9Y4S2_9NOCA</name>
<organism evidence="1 2">
    <name type="scientific">Nocardia arthritidis</name>
    <dbReference type="NCBI Taxonomy" id="228602"/>
    <lineage>
        <taxon>Bacteria</taxon>
        <taxon>Bacillati</taxon>
        <taxon>Actinomycetota</taxon>
        <taxon>Actinomycetes</taxon>
        <taxon>Mycobacteriales</taxon>
        <taxon>Nocardiaceae</taxon>
        <taxon>Nocardia</taxon>
    </lineage>
</organism>
<evidence type="ECO:0000313" key="2">
    <source>
        <dbReference type="Proteomes" id="UP000503540"/>
    </source>
</evidence>
<reference evidence="1 2" key="1">
    <citation type="journal article" date="2019" name="ACS Chem. Biol.">
        <title>Identification and Mobilization of a Cryptic Antibiotic Biosynthesis Gene Locus from a Human-Pathogenic Nocardia Isolate.</title>
        <authorList>
            <person name="Herisse M."/>
            <person name="Ishida K."/>
            <person name="Porter J.L."/>
            <person name="Howden B."/>
            <person name="Hertweck C."/>
            <person name="Stinear T.P."/>
            <person name="Pidot S.J."/>
        </authorList>
    </citation>
    <scope>NUCLEOTIDE SEQUENCE [LARGE SCALE GENOMIC DNA]</scope>
    <source>
        <strain evidence="1 2">AUSMDU00012717</strain>
    </source>
</reference>
<protein>
    <submittedName>
        <fullName evidence="1">Uncharacterized protein</fullName>
    </submittedName>
</protein>